<keyword evidence="4" id="KW-1185">Reference proteome</keyword>
<dbReference type="EMBL" id="JBHPBY010000088">
    <property type="protein sequence ID" value="MFC1850273.1"/>
    <property type="molecule type" value="Genomic_DNA"/>
</dbReference>
<proteinExistence type="predicted"/>
<organism evidence="3 4">
    <name type="scientific">candidate division CSSED10-310 bacterium</name>
    <dbReference type="NCBI Taxonomy" id="2855610"/>
    <lineage>
        <taxon>Bacteria</taxon>
        <taxon>Bacteria division CSSED10-310</taxon>
    </lineage>
</organism>
<dbReference type="InterPro" id="IPR051785">
    <property type="entry name" value="MMCE/EMCE_epimerase"/>
</dbReference>
<dbReference type="PANTHER" id="PTHR43048">
    <property type="entry name" value="METHYLMALONYL-COA EPIMERASE"/>
    <property type="match status" value="1"/>
</dbReference>
<evidence type="ECO:0000313" key="3">
    <source>
        <dbReference type="EMBL" id="MFC1850273.1"/>
    </source>
</evidence>
<evidence type="ECO:0000313" key="4">
    <source>
        <dbReference type="Proteomes" id="UP001594351"/>
    </source>
</evidence>
<dbReference type="PANTHER" id="PTHR43048:SF3">
    <property type="entry name" value="METHYLMALONYL-COA EPIMERASE, MITOCHONDRIAL"/>
    <property type="match status" value="1"/>
</dbReference>
<dbReference type="InterPro" id="IPR029068">
    <property type="entry name" value="Glyas_Bleomycin-R_OHBP_Dase"/>
</dbReference>
<dbReference type="PROSITE" id="PS51819">
    <property type="entry name" value="VOC"/>
    <property type="match status" value="1"/>
</dbReference>
<dbReference type="SUPFAM" id="SSF54593">
    <property type="entry name" value="Glyoxalase/Bleomycin resistance protein/Dihydroxybiphenyl dioxygenase"/>
    <property type="match status" value="1"/>
</dbReference>
<sequence>MLIDHIAIVVKKIRDARDHYEGFLNFHPVTEIITDQIQKVKVQFLANEAGERIELIEPLDDSSPSMNALKKGGGVNHICYRCSHLESIVETARMKKIRMVCPPVPGAGLGGCRVAFFVVPAIGLVEFVEYEKT</sequence>
<dbReference type="InterPro" id="IPR037523">
    <property type="entry name" value="VOC_core"/>
</dbReference>
<name>A0ABV6YW34_UNCC1</name>
<dbReference type="Gene3D" id="3.10.180.10">
    <property type="entry name" value="2,3-Dihydroxybiphenyl 1,2-Dioxygenase, domain 1"/>
    <property type="match status" value="1"/>
</dbReference>
<protein>
    <submittedName>
        <fullName evidence="3">VOC family protein</fullName>
    </submittedName>
</protein>
<dbReference type="Pfam" id="PF13669">
    <property type="entry name" value="Glyoxalase_4"/>
    <property type="match status" value="1"/>
</dbReference>
<dbReference type="Proteomes" id="UP001594351">
    <property type="component" value="Unassembled WGS sequence"/>
</dbReference>
<feature type="domain" description="VOC" evidence="2">
    <location>
        <begin position="2"/>
        <end position="130"/>
    </location>
</feature>
<comment type="caution">
    <text evidence="3">The sequence shown here is derived from an EMBL/GenBank/DDBJ whole genome shotgun (WGS) entry which is preliminary data.</text>
</comment>
<keyword evidence="1" id="KW-0479">Metal-binding</keyword>
<gene>
    <name evidence="3" type="ORF">ACFL27_08785</name>
</gene>
<evidence type="ECO:0000259" key="2">
    <source>
        <dbReference type="PROSITE" id="PS51819"/>
    </source>
</evidence>
<accession>A0ABV6YW34</accession>
<evidence type="ECO:0000256" key="1">
    <source>
        <dbReference type="ARBA" id="ARBA00022723"/>
    </source>
</evidence>
<reference evidence="3 4" key="1">
    <citation type="submission" date="2024-09" db="EMBL/GenBank/DDBJ databases">
        <title>Laminarin stimulates single cell rates of sulfate reduction while oxygen inhibits transcriptomic activity in coastal marine sediment.</title>
        <authorList>
            <person name="Lindsay M."/>
            <person name="Orcutt B."/>
            <person name="Emerson D."/>
            <person name="Stepanauskas R."/>
            <person name="D'Angelo T."/>
        </authorList>
    </citation>
    <scope>NUCLEOTIDE SEQUENCE [LARGE SCALE GENOMIC DNA]</scope>
    <source>
        <strain evidence="3">SAG AM-311-K15</strain>
    </source>
</reference>